<organism evidence="7 8">
    <name type="scientific">candidate division KSB3 bacterium</name>
    <dbReference type="NCBI Taxonomy" id="2044937"/>
    <lineage>
        <taxon>Bacteria</taxon>
        <taxon>candidate division KSB3</taxon>
    </lineage>
</organism>
<accession>A0A2G6KJS2</accession>
<evidence type="ECO:0000256" key="1">
    <source>
        <dbReference type="ARBA" id="ARBA00022490"/>
    </source>
</evidence>
<evidence type="ECO:0000313" key="7">
    <source>
        <dbReference type="EMBL" id="PIE35895.1"/>
    </source>
</evidence>
<dbReference type="GO" id="GO:0000902">
    <property type="term" value="P:cell morphogenesis"/>
    <property type="evidence" value="ECO:0007669"/>
    <property type="project" value="InterPro"/>
</dbReference>
<evidence type="ECO:0000256" key="4">
    <source>
        <dbReference type="ARBA" id="ARBA00022960"/>
    </source>
</evidence>
<evidence type="ECO:0000256" key="2">
    <source>
        <dbReference type="ARBA" id="ARBA00022741"/>
    </source>
</evidence>
<dbReference type="PANTHER" id="PTHR42749">
    <property type="entry name" value="CELL SHAPE-DETERMINING PROTEIN MREB"/>
    <property type="match status" value="1"/>
</dbReference>
<feature type="binding site" evidence="6">
    <location>
        <begin position="18"/>
        <end position="20"/>
    </location>
    <ligand>
        <name>ATP</name>
        <dbReference type="ChEBI" id="CHEBI:30616"/>
    </ligand>
</feature>
<evidence type="ECO:0000256" key="6">
    <source>
        <dbReference type="HAMAP-Rule" id="MF_02207"/>
    </source>
</evidence>
<dbReference type="PRINTS" id="PR01652">
    <property type="entry name" value="SHAPEPROTEIN"/>
</dbReference>
<comment type="subcellular location">
    <subcellularLocation>
        <location evidence="6">Cytoplasm</location>
    </subcellularLocation>
    <text evidence="6">Membrane-associated.</text>
</comment>
<dbReference type="Gene3D" id="3.30.420.40">
    <property type="match status" value="3"/>
</dbReference>
<reference evidence="7 8" key="1">
    <citation type="submission" date="2017-10" db="EMBL/GenBank/DDBJ databases">
        <title>Novel microbial diversity and functional potential in the marine mammal oral microbiome.</title>
        <authorList>
            <person name="Dudek N.K."/>
            <person name="Sun C.L."/>
            <person name="Burstein D."/>
            <person name="Kantor R.S."/>
            <person name="Aliaga Goltsman D.S."/>
            <person name="Bik E.M."/>
            <person name="Thomas B.C."/>
            <person name="Banfield J.F."/>
            <person name="Relman D.A."/>
        </authorList>
    </citation>
    <scope>NUCLEOTIDE SEQUENCE [LARGE SCALE GENOMIC DNA]</scope>
    <source>
        <strain evidence="7">DOLJORAL78_47_16</strain>
    </source>
</reference>
<dbReference type="GO" id="GO:0008360">
    <property type="term" value="P:regulation of cell shape"/>
    <property type="evidence" value="ECO:0007669"/>
    <property type="project" value="UniProtKB-UniRule"/>
</dbReference>
<feature type="binding site" evidence="6">
    <location>
        <begin position="162"/>
        <end position="164"/>
    </location>
    <ligand>
        <name>ATP</name>
        <dbReference type="ChEBI" id="CHEBI:30616"/>
    </ligand>
</feature>
<dbReference type="NCBIfam" id="NF010539">
    <property type="entry name" value="PRK13927.1"/>
    <property type="match status" value="1"/>
</dbReference>
<dbReference type="HAMAP" id="MF_02207">
    <property type="entry name" value="MreB"/>
    <property type="match status" value="1"/>
</dbReference>
<name>A0A2G6KJS2_9BACT</name>
<dbReference type="Proteomes" id="UP000230821">
    <property type="component" value="Unassembled WGS sequence"/>
</dbReference>
<feature type="binding site" evidence="6">
    <location>
        <begin position="290"/>
        <end position="293"/>
    </location>
    <ligand>
        <name>ATP</name>
        <dbReference type="ChEBI" id="CHEBI:30616"/>
    </ligand>
</feature>
<dbReference type="EMBL" id="PDSK01000030">
    <property type="protein sequence ID" value="PIE35895.1"/>
    <property type="molecule type" value="Genomic_DNA"/>
</dbReference>
<dbReference type="InterPro" id="IPR043129">
    <property type="entry name" value="ATPase_NBD"/>
</dbReference>
<evidence type="ECO:0000313" key="8">
    <source>
        <dbReference type="Proteomes" id="UP000230821"/>
    </source>
</evidence>
<keyword evidence="3 6" id="KW-0067">ATP-binding</keyword>
<evidence type="ECO:0000256" key="3">
    <source>
        <dbReference type="ARBA" id="ARBA00022840"/>
    </source>
</evidence>
<dbReference type="Pfam" id="PF06723">
    <property type="entry name" value="MreB_Mbl"/>
    <property type="match status" value="1"/>
</dbReference>
<comment type="function">
    <text evidence="6">Forms membrane-associated dynamic filaments that are essential for cell shape determination. Acts by regulating cell wall synthesis and cell elongation, and thus cell shape. A feedback loop between cell geometry and MreB localization may maintain elongated cell shape by targeting cell wall growth to regions of negative cell wall curvature.</text>
</comment>
<proteinExistence type="inferred from homology"/>
<keyword evidence="2 6" id="KW-0547">Nucleotide-binding</keyword>
<feature type="binding site" evidence="6">
    <location>
        <begin position="210"/>
        <end position="213"/>
    </location>
    <ligand>
        <name>ATP</name>
        <dbReference type="ChEBI" id="CHEBI:30616"/>
    </ligand>
</feature>
<dbReference type="CDD" id="cd10225">
    <property type="entry name" value="ASKHA_NBD_MreB-like"/>
    <property type="match status" value="1"/>
</dbReference>
<comment type="similarity">
    <text evidence="5 6">Belongs to the FtsA/MreB family.</text>
</comment>
<gene>
    <name evidence="6" type="primary">mreB</name>
    <name evidence="7" type="ORF">CSA56_02295</name>
</gene>
<dbReference type="GO" id="GO:0005737">
    <property type="term" value="C:cytoplasm"/>
    <property type="evidence" value="ECO:0007669"/>
    <property type="project" value="UniProtKB-SubCell"/>
</dbReference>
<keyword evidence="4 6" id="KW-0133">Cell shape</keyword>
<comment type="caution">
    <text evidence="7">The sequence shown here is derived from an EMBL/GenBank/DDBJ whole genome shotgun (WGS) entry which is preliminary data.</text>
</comment>
<evidence type="ECO:0000256" key="5">
    <source>
        <dbReference type="ARBA" id="ARBA00023458"/>
    </source>
</evidence>
<keyword evidence="1 6" id="KW-0963">Cytoplasm</keyword>
<dbReference type="NCBIfam" id="TIGR00904">
    <property type="entry name" value="mreB"/>
    <property type="match status" value="1"/>
</dbReference>
<dbReference type="AlphaFoldDB" id="A0A2G6KJS2"/>
<comment type="subunit">
    <text evidence="6">Forms polymers.</text>
</comment>
<dbReference type="InterPro" id="IPR004753">
    <property type="entry name" value="MreB"/>
</dbReference>
<sequence length="339" mass="36651">MVNLFKWFSKELAIDLGTANTLIYVPDKGIVVDEPSYVAADVRTKKIVAIGHEAKKMYGMVPEEIKVVRPLKDGVIADFTMTTEMLKHFIKQAIKHTRFLRPKVVIAVPSGITEVEKKAVRDAALQVGANKVTMILEPMAAAIGAQLPVLKPTGNMVVDIGGGTTDVAVITLAGIATGHSLRIAGDKMDEVIIRYIRHKYNLLIGLKTAEMLKKTIGSAYPLQAERFAEVRGRNLALGVPGMAKVSSEEIREALVEPLFAIVETVRQTLEDTPPEIGVDIMEHGIVLTGGGALLKNLDYKIKEETGLPVSRIDDSLTSVVLGAGMALVNRKLLKTIAVG</sequence>
<dbReference type="PANTHER" id="PTHR42749:SF1">
    <property type="entry name" value="CELL SHAPE-DETERMINING PROTEIN MREB"/>
    <property type="match status" value="1"/>
</dbReference>
<protein>
    <recommendedName>
        <fullName evidence="6">Cell shape-determining protein MreB</fullName>
    </recommendedName>
</protein>
<dbReference type="GO" id="GO:0005524">
    <property type="term" value="F:ATP binding"/>
    <property type="evidence" value="ECO:0007669"/>
    <property type="project" value="UniProtKB-KW"/>
</dbReference>
<dbReference type="SUPFAM" id="SSF53067">
    <property type="entry name" value="Actin-like ATPase domain"/>
    <property type="match status" value="2"/>
</dbReference>
<dbReference type="InterPro" id="IPR056546">
    <property type="entry name" value="MreB_MamK-like"/>
</dbReference>